<evidence type="ECO:0000313" key="13">
    <source>
        <dbReference type="EMBL" id="EMS61582.1"/>
    </source>
</evidence>
<evidence type="ECO:0000256" key="6">
    <source>
        <dbReference type="ARBA" id="ARBA00022967"/>
    </source>
</evidence>
<proteinExistence type="predicted"/>
<evidence type="ECO:0000256" key="10">
    <source>
        <dbReference type="ARBA" id="ARBA00023136"/>
    </source>
</evidence>
<dbReference type="eggNOG" id="ENOG502S0BN">
    <property type="taxonomic scope" value="Eukaryota"/>
</dbReference>
<name>M7ZN86_TRIUA</name>
<keyword evidence="7" id="KW-1133">Transmembrane helix</keyword>
<dbReference type="InterPro" id="IPR019654">
    <property type="entry name" value="NADH-quinone_OxRdatse_su_L"/>
</dbReference>
<keyword evidence="2" id="KW-0812">Transmembrane</keyword>
<accession>M7ZN86</accession>
<gene>
    <name evidence="13" type="ORF">TRIUR3_31112</name>
</gene>
<keyword evidence="8" id="KW-0520">NAD</keyword>
<evidence type="ECO:0000256" key="5">
    <source>
        <dbReference type="ARBA" id="ARBA00022957"/>
    </source>
</evidence>
<evidence type="ECO:0000256" key="2">
    <source>
        <dbReference type="ARBA" id="ARBA00022692"/>
    </source>
</evidence>
<dbReference type="PANTHER" id="PTHR36727:SF2">
    <property type="entry name" value="NAD(P)H-QUINONE OXIDOREDUCTASE SUBUNIT L, CHLOROPLASTIC"/>
    <property type="match status" value="1"/>
</dbReference>
<evidence type="ECO:0000256" key="3">
    <source>
        <dbReference type="ARBA" id="ARBA00022719"/>
    </source>
</evidence>
<sequence>METTASWRLLPAASSPRPSLLQARRQATFPSSLQQPAISKSRILCLLHDKPAPTSESSQLQKLASVLQCGAVWAAVQAPAALATVSGEEDLDLLGILPPVAAIAFVYLFVAPPIIMNWMRLRWFKRKFVETYLQFMFTYLFFPGACCDVIWSRHDEGHQGAHEGHGTLIPAPLFGVYKERASHWSTGTIQRLILVGFGLLCGFDGTGAHGLVGAESALCASEAMATALQCASREEDGHAAAQGGVGGAERRDTSPLTLAPVQMTVRRIG</sequence>
<dbReference type="PANTHER" id="PTHR36727">
    <property type="entry name" value="NAD(P)H-QUINONE OXIDOREDUCTASE SUBUNIT L, CHLOROPLASTIC"/>
    <property type="match status" value="1"/>
</dbReference>
<organism evidence="13">
    <name type="scientific">Triticum urartu</name>
    <name type="common">Red wild einkorn</name>
    <name type="synonym">Crithodium urartu</name>
    <dbReference type="NCBI Taxonomy" id="4572"/>
    <lineage>
        <taxon>Eukaryota</taxon>
        <taxon>Viridiplantae</taxon>
        <taxon>Streptophyta</taxon>
        <taxon>Embryophyta</taxon>
        <taxon>Tracheophyta</taxon>
        <taxon>Spermatophyta</taxon>
        <taxon>Magnoliopsida</taxon>
        <taxon>Liliopsida</taxon>
        <taxon>Poales</taxon>
        <taxon>Poaceae</taxon>
        <taxon>BOP clade</taxon>
        <taxon>Pooideae</taxon>
        <taxon>Triticodae</taxon>
        <taxon>Triticeae</taxon>
        <taxon>Triticinae</taxon>
        <taxon>Triticum</taxon>
    </lineage>
</organism>
<reference evidence="13" key="1">
    <citation type="journal article" date="2013" name="Nature">
        <title>Draft genome of the wheat A-genome progenitor Triticum urartu.</title>
        <authorList>
            <person name="Ling H.Q."/>
            <person name="Zhao S."/>
            <person name="Liu D."/>
            <person name="Wang J."/>
            <person name="Sun H."/>
            <person name="Zhang C."/>
            <person name="Fan H."/>
            <person name="Li D."/>
            <person name="Dong L."/>
            <person name="Tao Y."/>
            <person name="Gao C."/>
            <person name="Wu H."/>
            <person name="Li Y."/>
            <person name="Cui Y."/>
            <person name="Guo X."/>
            <person name="Zheng S."/>
            <person name="Wang B."/>
            <person name="Yu K."/>
            <person name="Liang Q."/>
            <person name="Yang W."/>
            <person name="Lou X."/>
            <person name="Chen J."/>
            <person name="Feng M."/>
            <person name="Jian J."/>
            <person name="Zhang X."/>
            <person name="Luo G."/>
            <person name="Jiang Y."/>
            <person name="Liu J."/>
            <person name="Wang Z."/>
            <person name="Sha Y."/>
            <person name="Zhang B."/>
            <person name="Wu H."/>
            <person name="Tang D."/>
            <person name="Shen Q."/>
            <person name="Xue P."/>
            <person name="Zou S."/>
            <person name="Wang X."/>
            <person name="Liu X."/>
            <person name="Wang F."/>
            <person name="Yang Y."/>
            <person name="An X."/>
            <person name="Dong Z."/>
            <person name="Zhang K."/>
            <person name="Zhang X."/>
            <person name="Luo M.C."/>
            <person name="Dvorak J."/>
            <person name="Tong Y."/>
            <person name="Wang J."/>
            <person name="Yang H."/>
            <person name="Li Z."/>
            <person name="Wang D."/>
            <person name="Zhang A."/>
            <person name="Wang J."/>
        </authorList>
    </citation>
    <scope>NUCLEOTIDE SEQUENCE</scope>
</reference>
<dbReference type="Pfam" id="PF10716">
    <property type="entry name" value="NdhL"/>
    <property type="match status" value="1"/>
</dbReference>
<evidence type="ECO:0000256" key="12">
    <source>
        <dbReference type="ARBA" id="ARBA00048026"/>
    </source>
</evidence>
<dbReference type="EMBL" id="KD094113">
    <property type="protein sequence ID" value="EMS61582.1"/>
    <property type="molecule type" value="Genomic_DNA"/>
</dbReference>
<comment type="catalytic activity">
    <reaction evidence="11">
        <text>a plastoquinone + NADPH + (n+1) H(+)(in) = a plastoquinol + NADP(+) + n H(+)(out)</text>
        <dbReference type="Rhea" id="RHEA:42612"/>
        <dbReference type="Rhea" id="RHEA-COMP:9561"/>
        <dbReference type="Rhea" id="RHEA-COMP:9562"/>
        <dbReference type="ChEBI" id="CHEBI:15378"/>
        <dbReference type="ChEBI" id="CHEBI:17757"/>
        <dbReference type="ChEBI" id="CHEBI:57783"/>
        <dbReference type="ChEBI" id="CHEBI:58349"/>
        <dbReference type="ChEBI" id="CHEBI:62192"/>
    </reaction>
</comment>
<comment type="catalytic activity">
    <reaction evidence="12">
        <text>a plastoquinone + NADH + (n+1) H(+)(in) = a plastoquinol + NAD(+) + n H(+)(out)</text>
        <dbReference type="Rhea" id="RHEA:42608"/>
        <dbReference type="Rhea" id="RHEA-COMP:9561"/>
        <dbReference type="Rhea" id="RHEA-COMP:9562"/>
        <dbReference type="ChEBI" id="CHEBI:15378"/>
        <dbReference type="ChEBI" id="CHEBI:17757"/>
        <dbReference type="ChEBI" id="CHEBI:57540"/>
        <dbReference type="ChEBI" id="CHEBI:57945"/>
        <dbReference type="ChEBI" id="CHEBI:62192"/>
    </reaction>
</comment>
<evidence type="ECO:0000256" key="8">
    <source>
        <dbReference type="ARBA" id="ARBA00023027"/>
    </source>
</evidence>
<keyword evidence="10" id="KW-0472">Membrane</keyword>
<dbReference type="GO" id="GO:0016655">
    <property type="term" value="F:oxidoreductase activity, acting on NAD(P)H, quinone or similar compound as acceptor"/>
    <property type="evidence" value="ECO:0007669"/>
    <property type="project" value="InterPro"/>
</dbReference>
<keyword evidence="9" id="KW-0793">Thylakoid</keyword>
<evidence type="ECO:0000256" key="4">
    <source>
        <dbReference type="ARBA" id="ARBA00022857"/>
    </source>
</evidence>
<evidence type="ECO:0000256" key="1">
    <source>
        <dbReference type="ARBA" id="ARBA00004141"/>
    </source>
</evidence>
<comment type="subcellular location">
    <subcellularLocation>
        <location evidence="1">Membrane</location>
        <topology evidence="1">Multi-pass membrane protein</topology>
    </subcellularLocation>
</comment>
<evidence type="ECO:0000256" key="11">
    <source>
        <dbReference type="ARBA" id="ARBA00047726"/>
    </source>
</evidence>
<keyword evidence="3" id="KW-0874">Quinone</keyword>
<evidence type="ECO:0000256" key="9">
    <source>
        <dbReference type="ARBA" id="ARBA00023078"/>
    </source>
</evidence>
<dbReference type="GO" id="GO:0048038">
    <property type="term" value="F:quinone binding"/>
    <property type="evidence" value="ECO:0007669"/>
    <property type="project" value="UniProtKB-KW"/>
</dbReference>
<dbReference type="GO" id="GO:0016020">
    <property type="term" value="C:membrane"/>
    <property type="evidence" value="ECO:0007669"/>
    <property type="project" value="UniProtKB-SubCell"/>
</dbReference>
<keyword evidence="4" id="KW-0521">NADP</keyword>
<keyword evidence="5" id="KW-0618">Plastoquinone</keyword>
<keyword evidence="6" id="KW-1278">Translocase</keyword>
<dbReference type="AlphaFoldDB" id="M7ZN86"/>
<evidence type="ECO:0000256" key="7">
    <source>
        <dbReference type="ARBA" id="ARBA00022989"/>
    </source>
</evidence>
<dbReference type="STRING" id="4572.M7ZN86"/>
<protein>
    <submittedName>
        <fullName evidence="13">Uncharacterized protein</fullName>
    </submittedName>
</protein>